<protein>
    <submittedName>
        <fullName evidence="2">RelA/SpoT domain-containing protein</fullName>
    </submittedName>
</protein>
<reference evidence="3" key="1">
    <citation type="journal article" date="2019" name="Int. J. Syst. Evol. Microbiol.">
        <title>The Global Catalogue of Microorganisms (GCM) 10K type strain sequencing project: providing services to taxonomists for standard genome sequencing and annotation.</title>
        <authorList>
            <consortium name="The Broad Institute Genomics Platform"/>
            <consortium name="The Broad Institute Genome Sequencing Center for Infectious Disease"/>
            <person name="Wu L."/>
            <person name="Ma J."/>
        </authorList>
    </citation>
    <scope>NUCLEOTIDE SEQUENCE [LARGE SCALE GENOMIC DNA]</scope>
    <source>
        <strain evidence="3">KCTC 42498</strain>
    </source>
</reference>
<dbReference type="InterPro" id="IPR043519">
    <property type="entry name" value="NT_sf"/>
</dbReference>
<dbReference type="PANTHER" id="PTHR41773">
    <property type="entry name" value="GTP PYROPHOSPHATASE-RELATED"/>
    <property type="match status" value="1"/>
</dbReference>
<dbReference type="RefSeq" id="WP_377505266.1">
    <property type="nucleotide sequence ID" value="NZ_JBHULU010000012.1"/>
</dbReference>
<gene>
    <name evidence="2" type="ORF">ACFSRY_08280</name>
</gene>
<dbReference type="InterPro" id="IPR007685">
    <property type="entry name" value="RelA_SpoT"/>
</dbReference>
<feature type="domain" description="RelA/SpoT" evidence="1">
    <location>
        <begin position="72"/>
        <end position="213"/>
    </location>
</feature>
<dbReference type="SUPFAM" id="SSF81301">
    <property type="entry name" value="Nucleotidyltransferase"/>
    <property type="match status" value="1"/>
</dbReference>
<name>A0ABW5IM13_9BACT</name>
<dbReference type="Gene3D" id="3.30.460.10">
    <property type="entry name" value="Beta Polymerase, domain 2"/>
    <property type="match status" value="1"/>
</dbReference>
<evidence type="ECO:0000313" key="2">
    <source>
        <dbReference type="EMBL" id="MFD2513859.1"/>
    </source>
</evidence>
<dbReference type="CDD" id="cd05399">
    <property type="entry name" value="NT_Rel-Spo_like"/>
    <property type="match status" value="1"/>
</dbReference>
<sequence>MQENNATQVATIPFILSLLEESEESLRAQDIAPEDLVAIYNDFLTRKSELTDIALFISRMMLKASGVHSVKYRIKEPQHLLKKIVRKKKEYPQRRITISNYLDLINDLVGIRVLHLYKESWAEIGEYIQDKWRLKREPYAYVKDRNRNIHTDEFTSFGCKVLDHPLGYKAVHFVIETKPEKQRYFVEIQVRTLFEEGWSEIDHNIRYPDNTNNELLDSVLQLLNKVTTQADEMASHMRMLINRLNEYEQQGKTGNLATDLQAFVDKLPVQEEERKKLYACIASMTGKAKE</sequence>
<organism evidence="2 3">
    <name type="scientific">Pontibacter locisalis</name>
    <dbReference type="NCBI Taxonomy" id="1719035"/>
    <lineage>
        <taxon>Bacteria</taxon>
        <taxon>Pseudomonadati</taxon>
        <taxon>Bacteroidota</taxon>
        <taxon>Cytophagia</taxon>
        <taxon>Cytophagales</taxon>
        <taxon>Hymenobacteraceae</taxon>
        <taxon>Pontibacter</taxon>
    </lineage>
</organism>
<dbReference type="Pfam" id="PF04607">
    <property type="entry name" value="RelA_SpoT"/>
    <property type="match status" value="1"/>
</dbReference>
<comment type="caution">
    <text evidence="2">The sequence shown here is derived from an EMBL/GenBank/DDBJ whole genome shotgun (WGS) entry which is preliminary data.</text>
</comment>
<evidence type="ECO:0000313" key="3">
    <source>
        <dbReference type="Proteomes" id="UP001597544"/>
    </source>
</evidence>
<dbReference type="Proteomes" id="UP001597544">
    <property type="component" value="Unassembled WGS sequence"/>
</dbReference>
<dbReference type="EMBL" id="JBHULU010000012">
    <property type="protein sequence ID" value="MFD2513859.1"/>
    <property type="molecule type" value="Genomic_DNA"/>
</dbReference>
<dbReference type="PANTHER" id="PTHR41773:SF1">
    <property type="entry name" value="RELA_SPOT DOMAIN-CONTAINING PROTEIN"/>
    <property type="match status" value="1"/>
</dbReference>
<accession>A0ABW5IM13</accession>
<keyword evidence="3" id="KW-1185">Reference proteome</keyword>
<evidence type="ECO:0000259" key="1">
    <source>
        <dbReference type="SMART" id="SM00954"/>
    </source>
</evidence>
<dbReference type="SMART" id="SM00954">
    <property type="entry name" value="RelA_SpoT"/>
    <property type="match status" value="1"/>
</dbReference>
<proteinExistence type="predicted"/>